<dbReference type="EMBL" id="LR031574">
    <property type="protein sequence ID" value="VDC96083.1"/>
    <property type="molecule type" value="Genomic_DNA"/>
</dbReference>
<name>A0A3P6B6G5_BRACM</name>
<reference evidence="2" key="1">
    <citation type="submission" date="2018-11" db="EMBL/GenBank/DDBJ databases">
        <authorList>
            <consortium name="Genoscope - CEA"/>
            <person name="William W."/>
        </authorList>
    </citation>
    <scope>NUCLEOTIDE SEQUENCE</scope>
</reference>
<evidence type="ECO:0000313" key="1">
    <source>
        <dbReference type="EMBL" id="CAG7900989.1"/>
    </source>
</evidence>
<dbReference type="Proteomes" id="UP000694005">
    <property type="component" value="Chromosome A07"/>
</dbReference>
<protein>
    <submittedName>
        <fullName evidence="1">Uncharacterized protein</fullName>
    </submittedName>
</protein>
<evidence type="ECO:0000313" key="2">
    <source>
        <dbReference type="EMBL" id="VDC96083.1"/>
    </source>
</evidence>
<dbReference type="EMBL" id="LS974623">
    <property type="protein sequence ID" value="CAG7900989.1"/>
    <property type="molecule type" value="Genomic_DNA"/>
</dbReference>
<proteinExistence type="predicted"/>
<gene>
    <name evidence="2" type="ORF">BRAA07T28339Z</name>
    <name evidence="1" type="ORF">BRAPAZ1V2_A07P06330.2</name>
</gene>
<dbReference type="AlphaFoldDB" id="A0A3P6B6G5"/>
<organism evidence="2">
    <name type="scientific">Brassica campestris</name>
    <name type="common">Field mustard</name>
    <dbReference type="NCBI Taxonomy" id="3711"/>
    <lineage>
        <taxon>Eukaryota</taxon>
        <taxon>Viridiplantae</taxon>
        <taxon>Streptophyta</taxon>
        <taxon>Embryophyta</taxon>
        <taxon>Tracheophyta</taxon>
        <taxon>Spermatophyta</taxon>
        <taxon>Magnoliopsida</taxon>
        <taxon>eudicotyledons</taxon>
        <taxon>Gunneridae</taxon>
        <taxon>Pentapetalae</taxon>
        <taxon>rosids</taxon>
        <taxon>malvids</taxon>
        <taxon>Brassicales</taxon>
        <taxon>Brassicaceae</taxon>
        <taxon>Brassiceae</taxon>
        <taxon>Brassica</taxon>
    </lineage>
</organism>
<accession>A0A3P6B6G5</accession>
<sequence length="111" mass="12810">MGLEHRTVTSRVASSITSTTFVTIGARKSNFLLRIISENWSLKLSLPHIIPHLQLSHRRQGRLRMPRLRLQILITLRYEAEATSRGSDYASWMRLLSLTDLMEFSKKGEDD</sequence>
<dbReference type="Gramene" id="A07p06330.2_BraZ1">
    <property type="protein sequence ID" value="A07p06330.2_BraZ1.CDS"/>
    <property type="gene ID" value="A07g06330.2_BraZ1"/>
</dbReference>